<dbReference type="Proteomes" id="UP000053766">
    <property type="component" value="Unassembled WGS sequence"/>
</dbReference>
<evidence type="ECO:0000313" key="2">
    <source>
        <dbReference type="Proteomes" id="UP000053766"/>
    </source>
</evidence>
<dbReference type="EMBL" id="KN716336">
    <property type="protein sequence ID" value="KJH46769.1"/>
    <property type="molecule type" value="Genomic_DNA"/>
</dbReference>
<evidence type="ECO:0000313" key="1">
    <source>
        <dbReference type="EMBL" id="KJH46769.1"/>
    </source>
</evidence>
<protein>
    <submittedName>
        <fullName evidence="1">Uncharacterized protein</fullName>
    </submittedName>
</protein>
<name>A0A0D8XSQ3_DICVI</name>
<gene>
    <name evidence="1" type="ORF">DICVIV_07185</name>
</gene>
<accession>A0A0D8XSQ3</accession>
<sequence>MDAKPENPVKAEQSVHFPFLQNGMHGSQLARNPFYDTGSIAPQKHPNDIFSGMNLSMQAFNTAPVPVKEEQLSQFNMSSCFNYSGLKLPTCHPGTLSQPAESISMCILFLSKSLKTSHHPYVQCEIQFFFNHLQSFYPHVLNMQRIFIGTFH</sequence>
<reference evidence="1 2" key="1">
    <citation type="submission" date="2013-11" db="EMBL/GenBank/DDBJ databases">
        <title>Draft genome of the bovine lungworm Dictyocaulus viviparus.</title>
        <authorList>
            <person name="Mitreva M."/>
        </authorList>
    </citation>
    <scope>NUCLEOTIDE SEQUENCE [LARGE SCALE GENOMIC DNA]</scope>
    <source>
        <strain evidence="1 2">HannoverDv2000</strain>
    </source>
</reference>
<reference evidence="2" key="2">
    <citation type="journal article" date="2016" name="Sci. Rep.">
        <title>Dictyocaulus viviparus genome, variome and transcriptome elucidate lungworm biology and support future intervention.</title>
        <authorList>
            <person name="McNulty S.N."/>
            <person name="Strube C."/>
            <person name="Rosa B.A."/>
            <person name="Martin J.C."/>
            <person name="Tyagi R."/>
            <person name="Choi Y.J."/>
            <person name="Wang Q."/>
            <person name="Hallsworth Pepin K."/>
            <person name="Zhang X."/>
            <person name="Ozersky P."/>
            <person name="Wilson R.K."/>
            <person name="Sternberg P.W."/>
            <person name="Gasser R.B."/>
            <person name="Mitreva M."/>
        </authorList>
    </citation>
    <scope>NUCLEOTIDE SEQUENCE [LARGE SCALE GENOMIC DNA]</scope>
    <source>
        <strain evidence="2">HannoverDv2000</strain>
    </source>
</reference>
<organism evidence="1 2">
    <name type="scientific">Dictyocaulus viviparus</name>
    <name type="common">Bovine lungworm</name>
    <dbReference type="NCBI Taxonomy" id="29172"/>
    <lineage>
        <taxon>Eukaryota</taxon>
        <taxon>Metazoa</taxon>
        <taxon>Ecdysozoa</taxon>
        <taxon>Nematoda</taxon>
        <taxon>Chromadorea</taxon>
        <taxon>Rhabditida</taxon>
        <taxon>Rhabditina</taxon>
        <taxon>Rhabditomorpha</taxon>
        <taxon>Strongyloidea</taxon>
        <taxon>Metastrongylidae</taxon>
        <taxon>Dictyocaulus</taxon>
    </lineage>
</organism>
<dbReference type="OrthoDB" id="5796857at2759"/>
<dbReference type="AlphaFoldDB" id="A0A0D8XSQ3"/>
<keyword evidence="2" id="KW-1185">Reference proteome</keyword>
<proteinExistence type="predicted"/>